<sequence>MRAVRSARKVARGGGGGGGVSERHAGWPAWQRAAYVGGPPVAAATGPTVIPTGGLRDAATAVGGRRGCRRKPARRPVTGCQLRRRRRRWRAACPPLPRRGGDSGGAGASGDNRRHRAAVERRVAAATMTAAAAGSAALLAPLGGRPPRRHPPLCGAARHALDNRRGDGRLAPHNGDAGRVGRGGDSKRAGGGGVVGRGRGGVHGVDAPTRVAAVAVLVAVTRFGGLGGGAGALLCRLARAVLPPSSASAAAAAADGSDAEAATDGDGAGEEGEEAGVVTDSMPPGEGVDWALAGWTVVVAGVAAPSLGAGAKARLAAAAEGLIVAVRPQPPAPVPADGMQETVSLAADTDGEADGRVRGEPGGGDADAAAEAHDDDATSVGSGAAPPAAATGAAPPPPRWPDGRDRRRRTATSPQSGLGGAPPTAPAAWAVAPARAHKRPRSPNRISPSSDLTGTVRISRWRYVAYLCSLLAIGHE</sequence>
<evidence type="ECO:0000256" key="2">
    <source>
        <dbReference type="SAM" id="Phobius"/>
    </source>
</evidence>
<dbReference type="Proteomes" id="UP000218209">
    <property type="component" value="Unassembled WGS sequence"/>
</dbReference>
<keyword evidence="2" id="KW-0812">Transmembrane</keyword>
<feature type="compositionally biased region" description="Acidic residues" evidence="1">
    <location>
        <begin position="257"/>
        <end position="274"/>
    </location>
</feature>
<evidence type="ECO:0000256" key="1">
    <source>
        <dbReference type="SAM" id="MobiDB-lite"/>
    </source>
</evidence>
<proteinExistence type="predicted"/>
<feature type="region of interest" description="Disordered" evidence="1">
    <location>
        <begin position="1"/>
        <end position="25"/>
    </location>
</feature>
<organism evidence="3 4">
    <name type="scientific">Porphyra umbilicalis</name>
    <name type="common">Purple laver</name>
    <name type="synonym">Red alga</name>
    <dbReference type="NCBI Taxonomy" id="2786"/>
    <lineage>
        <taxon>Eukaryota</taxon>
        <taxon>Rhodophyta</taxon>
        <taxon>Bangiophyceae</taxon>
        <taxon>Bangiales</taxon>
        <taxon>Bangiaceae</taxon>
        <taxon>Porphyra</taxon>
    </lineage>
</organism>
<keyword evidence="2" id="KW-1133">Transmembrane helix</keyword>
<feature type="region of interest" description="Disordered" evidence="1">
    <location>
        <begin position="164"/>
        <end position="197"/>
    </location>
</feature>
<dbReference type="EMBL" id="KV918900">
    <property type="protein sequence ID" value="OSX75537.1"/>
    <property type="molecule type" value="Genomic_DNA"/>
</dbReference>
<feature type="region of interest" description="Disordered" evidence="1">
    <location>
        <begin position="64"/>
        <end position="83"/>
    </location>
</feature>
<feature type="region of interest" description="Disordered" evidence="1">
    <location>
        <begin position="252"/>
        <end position="277"/>
    </location>
</feature>
<reference evidence="3 4" key="1">
    <citation type="submission" date="2017-03" db="EMBL/GenBank/DDBJ databases">
        <title>WGS assembly of Porphyra umbilicalis.</title>
        <authorList>
            <person name="Brawley S.H."/>
            <person name="Blouin N.A."/>
            <person name="Ficko-Blean E."/>
            <person name="Wheeler G.L."/>
            <person name="Lohr M."/>
            <person name="Goodson H.V."/>
            <person name="Jenkins J.W."/>
            <person name="Blaby-Haas C.E."/>
            <person name="Helliwell K.E."/>
            <person name="Chan C."/>
            <person name="Marriage T."/>
            <person name="Bhattacharya D."/>
            <person name="Klein A.S."/>
            <person name="Badis Y."/>
            <person name="Brodie J."/>
            <person name="Cao Y."/>
            <person name="Collen J."/>
            <person name="Dittami S.M."/>
            <person name="Gachon C.M."/>
            <person name="Green B.R."/>
            <person name="Karpowicz S."/>
            <person name="Kim J.W."/>
            <person name="Kudahl U."/>
            <person name="Lin S."/>
            <person name="Michel G."/>
            <person name="Mittag M."/>
            <person name="Olson B.J."/>
            <person name="Pangilinan J."/>
            <person name="Peng Y."/>
            <person name="Qiu H."/>
            <person name="Shu S."/>
            <person name="Singer J.T."/>
            <person name="Smith A.G."/>
            <person name="Sprecher B.N."/>
            <person name="Wagner V."/>
            <person name="Wang W."/>
            <person name="Wang Z.-Y."/>
            <person name="Yan J."/>
            <person name="Yarish C."/>
            <person name="Zoeuner-Riek S."/>
            <person name="Zhuang Y."/>
            <person name="Zou Y."/>
            <person name="Lindquist E.A."/>
            <person name="Grimwood J."/>
            <person name="Barry K."/>
            <person name="Rokhsar D.S."/>
            <person name="Schmutz J."/>
            <person name="Stiller J.W."/>
            <person name="Grossman A.R."/>
            <person name="Prochnik S.E."/>
        </authorList>
    </citation>
    <scope>NUCLEOTIDE SEQUENCE [LARGE SCALE GENOMIC DNA]</scope>
    <source>
        <strain evidence="3">4086291</strain>
    </source>
</reference>
<name>A0A1X6P3V8_PORUM</name>
<feature type="region of interest" description="Disordered" evidence="1">
    <location>
        <begin position="89"/>
        <end position="118"/>
    </location>
</feature>
<gene>
    <name evidence="3" type="ORF">BU14_0233s0015</name>
</gene>
<feature type="compositionally biased region" description="Low complexity" evidence="1">
    <location>
        <begin position="381"/>
        <end position="393"/>
    </location>
</feature>
<feature type="region of interest" description="Disordered" evidence="1">
    <location>
        <begin position="349"/>
        <end position="452"/>
    </location>
</feature>
<accession>A0A1X6P3V8</accession>
<feature type="compositionally biased region" description="Basic residues" evidence="1">
    <location>
        <begin position="1"/>
        <end position="11"/>
    </location>
</feature>
<evidence type="ECO:0000313" key="4">
    <source>
        <dbReference type="Proteomes" id="UP000218209"/>
    </source>
</evidence>
<evidence type="ECO:0000313" key="3">
    <source>
        <dbReference type="EMBL" id="OSX75537.1"/>
    </source>
</evidence>
<feature type="transmembrane region" description="Helical" evidence="2">
    <location>
        <begin position="123"/>
        <end position="144"/>
    </location>
</feature>
<keyword evidence="4" id="KW-1185">Reference proteome</keyword>
<protein>
    <submittedName>
        <fullName evidence="3">Uncharacterized protein</fullName>
    </submittedName>
</protein>
<dbReference type="AlphaFoldDB" id="A0A1X6P3V8"/>
<keyword evidence="2" id="KW-0472">Membrane</keyword>